<dbReference type="EMBL" id="GBXM01023187">
    <property type="protein sequence ID" value="JAH85390.1"/>
    <property type="molecule type" value="Transcribed_RNA"/>
</dbReference>
<reference evidence="1" key="2">
    <citation type="journal article" date="2015" name="Fish Shellfish Immunol.">
        <title>Early steps in the European eel (Anguilla anguilla)-Vibrio vulnificus interaction in the gills: Role of the RtxA13 toxin.</title>
        <authorList>
            <person name="Callol A."/>
            <person name="Pajuelo D."/>
            <person name="Ebbesson L."/>
            <person name="Teles M."/>
            <person name="MacKenzie S."/>
            <person name="Amaro C."/>
        </authorList>
    </citation>
    <scope>NUCLEOTIDE SEQUENCE</scope>
</reference>
<name>A0A0E9W742_ANGAN</name>
<dbReference type="AlphaFoldDB" id="A0A0E9W742"/>
<evidence type="ECO:0000313" key="1">
    <source>
        <dbReference type="EMBL" id="JAH85390.1"/>
    </source>
</evidence>
<reference evidence="1" key="1">
    <citation type="submission" date="2014-11" db="EMBL/GenBank/DDBJ databases">
        <authorList>
            <person name="Amaro Gonzalez C."/>
        </authorList>
    </citation>
    <scope>NUCLEOTIDE SEQUENCE</scope>
</reference>
<sequence length="46" mass="4894">MTFIFDKATRSFGTMRVMSKVALIAGSSQQGKARRASVACKGGKRG</sequence>
<proteinExistence type="predicted"/>
<organism evidence="1">
    <name type="scientific">Anguilla anguilla</name>
    <name type="common">European freshwater eel</name>
    <name type="synonym">Muraena anguilla</name>
    <dbReference type="NCBI Taxonomy" id="7936"/>
    <lineage>
        <taxon>Eukaryota</taxon>
        <taxon>Metazoa</taxon>
        <taxon>Chordata</taxon>
        <taxon>Craniata</taxon>
        <taxon>Vertebrata</taxon>
        <taxon>Euteleostomi</taxon>
        <taxon>Actinopterygii</taxon>
        <taxon>Neopterygii</taxon>
        <taxon>Teleostei</taxon>
        <taxon>Anguilliformes</taxon>
        <taxon>Anguillidae</taxon>
        <taxon>Anguilla</taxon>
    </lineage>
</organism>
<accession>A0A0E9W742</accession>
<protein>
    <submittedName>
        <fullName evidence="1">Uncharacterized protein</fullName>
    </submittedName>
</protein>